<keyword evidence="1" id="KW-0812">Transmembrane</keyword>
<protein>
    <submittedName>
        <fullName evidence="2">Uncharacterized protein</fullName>
    </submittedName>
</protein>
<dbReference type="EMBL" id="LT906470">
    <property type="protein sequence ID" value="SNV67926.1"/>
    <property type="molecule type" value="Genomic_DNA"/>
</dbReference>
<evidence type="ECO:0000313" key="2">
    <source>
        <dbReference type="EMBL" id="SNV67926.1"/>
    </source>
</evidence>
<name>A0A239ZBA0_9FIRM</name>
<keyword evidence="3" id="KW-1185">Reference proteome</keyword>
<accession>A0A239ZBA0</accession>
<keyword evidence="1" id="KW-1133">Transmembrane helix</keyword>
<evidence type="ECO:0000313" key="3">
    <source>
        <dbReference type="Proteomes" id="UP000214973"/>
    </source>
</evidence>
<reference evidence="2 3" key="1">
    <citation type="submission" date="2017-06" db="EMBL/GenBank/DDBJ databases">
        <authorList>
            <consortium name="Pathogen Informatics"/>
        </authorList>
    </citation>
    <scope>NUCLEOTIDE SEQUENCE [LARGE SCALE GENOMIC DNA]</scope>
    <source>
        <strain evidence="2 3">NCTC12018</strain>
    </source>
</reference>
<evidence type="ECO:0000256" key="1">
    <source>
        <dbReference type="SAM" id="Phobius"/>
    </source>
</evidence>
<feature type="transmembrane region" description="Helical" evidence="1">
    <location>
        <begin position="12"/>
        <end position="36"/>
    </location>
</feature>
<gene>
    <name evidence="2" type="ORF">SAMEA44547418_01148</name>
</gene>
<dbReference type="RefSeq" id="WP_095066093.1">
    <property type="nucleotide sequence ID" value="NZ_LT906470.1"/>
</dbReference>
<organism evidence="2 3">
    <name type="scientific">Veillonella rodentium</name>
    <dbReference type="NCBI Taxonomy" id="248315"/>
    <lineage>
        <taxon>Bacteria</taxon>
        <taxon>Bacillati</taxon>
        <taxon>Bacillota</taxon>
        <taxon>Negativicutes</taxon>
        <taxon>Veillonellales</taxon>
        <taxon>Veillonellaceae</taxon>
        <taxon>Veillonella</taxon>
    </lineage>
</organism>
<keyword evidence="1" id="KW-0472">Membrane</keyword>
<dbReference type="AlphaFoldDB" id="A0A239ZBA0"/>
<sequence length="95" mass="10659">MELLLSVISIVAYFFGYPTIAGIVGIIATILFVLLYSKQNKPYGVFVPWLIISILLNVLFVNYKPNFILSIGIVSSMSIWLTSVLVWLFSLVTNK</sequence>
<dbReference type="Proteomes" id="UP000214973">
    <property type="component" value="Chromosome 1"/>
</dbReference>
<feature type="transmembrane region" description="Helical" evidence="1">
    <location>
        <begin position="67"/>
        <end position="92"/>
    </location>
</feature>
<proteinExistence type="predicted"/>
<feature type="transmembrane region" description="Helical" evidence="1">
    <location>
        <begin position="43"/>
        <end position="61"/>
    </location>
</feature>
<dbReference type="KEGG" id="vrm:44547418_01148"/>